<dbReference type="GO" id="GO:0016791">
    <property type="term" value="F:phosphatase activity"/>
    <property type="evidence" value="ECO:0007669"/>
    <property type="project" value="UniProtKB-ARBA"/>
</dbReference>
<dbReference type="EMBL" id="UYRV01003363">
    <property type="protein sequence ID" value="VDK50169.1"/>
    <property type="molecule type" value="Genomic_DNA"/>
</dbReference>
<keyword evidence="2" id="KW-1185">Reference proteome</keyword>
<gene>
    <name evidence="1" type="ORF">CGOC_LOCUS1701</name>
</gene>
<dbReference type="InterPro" id="IPR051710">
    <property type="entry name" value="Phosphatase_SH3-domain"/>
</dbReference>
<protein>
    <submittedName>
        <fullName evidence="1">Uncharacterized protein</fullName>
    </submittedName>
</protein>
<sequence length="228" mass="25730">MPAVIPRRPAEHFKSDPPLTEHGNFTAEFIGKGMKLAGYNPSVVGFCFIACMGIRIYSSPELRCVQTAAGIARASADSQTLICLEPALSDWVQLSTEESWKTWIRPDQYASLGYPINLRYKNFIDKLLKRESPEDYLRRVSLFLSKISHTSERVIVIVGNPHVIAVARNNPWSTAEQICQVKQFTIRCHLQLHVKIKQLIRNCVTCEVGVDSENRLSEYYSIATCGIL</sequence>
<reference evidence="1 2" key="1">
    <citation type="submission" date="2018-11" db="EMBL/GenBank/DDBJ databases">
        <authorList>
            <consortium name="Pathogen Informatics"/>
        </authorList>
    </citation>
    <scope>NUCLEOTIDE SEQUENCE [LARGE SCALE GENOMIC DNA]</scope>
</reference>
<dbReference type="OrthoDB" id="5839182at2759"/>
<dbReference type="PANTHER" id="PTHR16469:SF27">
    <property type="entry name" value="UBIQUITIN-ASSOCIATED AND SH3 DOMAIN-CONTAINING BA-RELATED"/>
    <property type="match status" value="1"/>
</dbReference>
<dbReference type="Gene3D" id="3.40.50.1240">
    <property type="entry name" value="Phosphoglycerate mutase-like"/>
    <property type="match status" value="1"/>
</dbReference>
<dbReference type="PANTHER" id="PTHR16469">
    <property type="entry name" value="UBIQUITIN-ASSOCIATED AND SH3 DOMAIN-CONTAINING BA-RELATED"/>
    <property type="match status" value="1"/>
</dbReference>
<dbReference type="InterPro" id="IPR029033">
    <property type="entry name" value="His_PPase_superfam"/>
</dbReference>
<evidence type="ECO:0000313" key="1">
    <source>
        <dbReference type="EMBL" id="VDK50169.1"/>
    </source>
</evidence>
<dbReference type="SUPFAM" id="SSF53254">
    <property type="entry name" value="Phosphoglycerate mutase-like"/>
    <property type="match status" value="1"/>
</dbReference>
<proteinExistence type="predicted"/>
<dbReference type="AlphaFoldDB" id="A0A3P6QMW9"/>
<dbReference type="Proteomes" id="UP000271889">
    <property type="component" value="Unassembled WGS sequence"/>
</dbReference>
<evidence type="ECO:0000313" key="2">
    <source>
        <dbReference type="Proteomes" id="UP000271889"/>
    </source>
</evidence>
<name>A0A3P6QMW9_CYLGO</name>
<dbReference type="InterPro" id="IPR013078">
    <property type="entry name" value="His_Pase_superF_clade-1"/>
</dbReference>
<dbReference type="Pfam" id="PF00300">
    <property type="entry name" value="His_Phos_1"/>
    <property type="match status" value="1"/>
</dbReference>
<organism evidence="1 2">
    <name type="scientific">Cylicostephanus goldi</name>
    <name type="common">Nematode worm</name>
    <dbReference type="NCBI Taxonomy" id="71465"/>
    <lineage>
        <taxon>Eukaryota</taxon>
        <taxon>Metazoa</taxon>
        <taxon>Ecdysozoa</taxon>
        <taxon>Nematoda</taxon>
        <taxon>Chromadorea</taxon>
        <taxon>Rhabditida</taxon>
        <taxon>Rhabditina</taxon>
        <taxon>Rhabditomorpha</taxon>
        <taxon>Strongyloidea</taxon>
        <taxon>Strongylidae</taxon>
        <taxon>Cylicostephanus</taxon>
    </lineage>
</organism>
<accession>A0A3P6QMW9</accession>